<gene>
    <name evidence="3" type="ORF">AK812_SmicGene24120</name>
</gene>
<evidence type="ECO:0000313" key="3">
    <source>
        <dbReference type="EMBL" id="OLP93935.1"/>
    </source>
</evidence>
<keyword evidence="4" id="KW-1185">Reference proteome</keyword>
<comment type="caution">
    <text evidence="3">The sequence shown here is derived from an EMBL/GenBank/DDBJ whole genome shotgun (WGS) entry which is preliminary data.</text>
</comment>
<dbReference type="OrthoDB" id="410395at2759"/>
<feature type="region of interest" description="Disordered" evidence="1">
    <location>
        <begin position="618"/>
        <end position="658"/>
    </location>
</feature>
<reference evidence="3 4" key="1">
    <citation type="submission" date="2016-02" db="EMBL/GenBank/DDBJ databases">
        <title>Genome analysis of coral dinoflagellate symbionts highlights evolutionary adaptations to a symbiotic lifestyle.</title>
        <authorList>
            <person name="Aranda M."/>
            <person name="Li Y."/>
            <person name="Liew Y.J."/>
            <person name="Baumgarten S."/>
            <person name="Simakov O."/>
            <person name="Wilson M."/>
            <person name="Piel J."/>
            <person name="Ashoor H."/>
            <person name="Bougouffa S."/>
            <person name="Bajic V.B."/>
            <person name="Ryu T."/>
            <person name="Ravasi T."/>
            <person name="Bayer T."/>
            <person name="Micklem G."/>
            <person name="Kim H."/>
            <person name="Bhak J."/>
            <person name="Lajeunesse T.C."/>
            <person name="Voolstra C.R."/>
        </authorList>
    </citation>
    <scope>NUCLEOTIDE SEQUENCE [LARGE SCALE GENOMIC DNA]</scope>
    <source>
        <strain evidence="3 4">CCMP2467</strain>
    </source>
</reference>
<evidence type="ECO:0000256" key="1">
    <source>
        <dbReference type="SAM" id="MobiDB-lite"/>
    </source>
</evidence>
<organism evidence="3 4">
    <name type="scientific">Symbiodinium microadriaticum</name>
    <name type="common">Dinoflagellate</name>
    <name type="synonym">Zooxanthella microadriatica</name>
    <dbReference type="NCBI Taxonomy" id="2951"/>
    <lineage>
        <taxon>Eukaryota</taxon>
        <taxon>Sar</taxon>
        <taxon>Alveolata</taxon>
        <taxon>Dinophyceae</taxon>
        <taxon>Suessiales</taxon>
        <taxon>Symbiodiniaceae</taxon>
        <taxon>Symbiodinium</taxon>
    </lineage>
</organism>
<feature type="signal peptide" evidence="2">
    <location>
        <begin position="1"/>
        <end position="29"/>
    </location>
</feature>
<evidence type="ECO:0000313" key="4">
    <source>
        <dbReference type="Proteomes" id="UP000186817"/>
    </source>
</evidence>
<feature type="compositionally biased region" description="Basic and acidic residues" evidence="1">
    <location>
        <begin position="621"/>
        <end position="638"/>
    </location>
</feature>
<evidence type="ECO:0000256" key="2">
    <source>
        <dbReference type="SAM" id="SignalP"/>
    </source>
</evidence>
<dbReference type="EMBL" id="LSRX01000564">
    <property type="protein sequence ID" value="OLP93935.1"/>
    <property type="molecule type" value="Genomic_DNA"/>
</dbReference>
<protein>
    <recommendedName>
        <fullName evidence="5">Methyltransferase FkbM domain-containing protein</fullName>
    </recommendedName>
</protein>
<feature type="chain" id="PRO_5011982825" description="Methyltransferase FkbM domain-containing protein" evidence="2">
    <location>
        <begin position="30"/>
        <end position="965"/>
    </location>
</feature>
<proteinExistence type="predicted"/>
<name>A0A1Q9DFJ5_SYMMI</name>
<dbReference type="AlphaFoldDB" id="A0A1Q9DFJ5"/>
<keyword evidence="2" id="KW-0732">Signal</keyword>
<accession>A0A1Q9DFJ5</accession>
<feature type="compositionally biased region" description="Basic and acidic residues" evidence="1">
    <location>
        <begin position="646"/>
        <end position="658"/>
    </location>
</feature>
<dbReference type="Proteomes" id="UP000186817">
    <property type="component" value="Unassembled WGS sequence"/>
</dbReference>
<evidence type="ECO:0008006" key="5">
    <source>
        <dbReference type="Google" id="ProtNLM"/>
    </source>
</evidence>
<sequence>MACAPAEKCRNAAMFHFFRILMRASFAVAVTDLPEFREPCKPRVVLKALQHLRGFDLTSATLCDDCDQTLPRNDSDVLVALHDICCGCFSGYTALLANLHAHMLSLKADLQTDYHKLLNVTETIWNHRVKLRRGPGYGKARRALHELFGGAQTRLWHTGHIALSIIDGSATAYSPSTVALDIYLHFKRAETEPAYDLLVQSQNLCLPNVFQSTCEQKHLPIFENFPAVAGPGQEGFMLDFLGVSMPIHVDCEHSSLHLFAPGRSMPCEYLKSGKTLPRTWPMLDEEYLEWADSLTVAFRAAKAARPFRMAELGSGAFGIWAMRAAKAFAKFAAPDFPCMLLLVEPFAMGDGSELQTHVAMNLPPGRCEFAVHTDLLETGAQLKTLLGNTETWDLVDIDIEGAEMTLLPDMFSWLSTRVRRLHISTHSREIHWTLLELMQRSWHVAAHYPTQTAIGLRDLGLGEFMTMDGHISAVTRSPLLDPQQKMLLLSGPGARRWGHGAAMPVVHKGLSWPIIEPMYSKGNQILVTIGWLPRRMSKAAGQVDCWLDWTMQCSERYVAIAVDLGPGLCGHLGNTGGCTFSKLEMSARLVLQPSAKPPATLLVEPNLIVQGHLRQHVHGSRRVDLPNHPAEAGDRSKEQPVANNRVGDDPEPLNRTDRARLKDLHVNCREANFREVKKHAVHYPHLFRIADVIGNTALHHAAMSLDAEFVAFVLDVYRDPRNFLAITVRYDSPESLLGDGLALCSGGACSAWDFVVARISPQGLAAKVGIRIGDGLEATTSELDFSRGRRDEFVRVQPDPKVEDIVRALETGTCPKCFPLSLRFRRPAHMEILAEDTWTLVEAHATEKNLHPDIRRQGTLILRMLARERQLLTAEQTMRLSRKARPTLDLSLLGPASIRRPGSQVRSPMSVGAAPNLPSIFAQSPMQSPQFARSIRPVSAGIWLPSISKARSEPALSKPPWGRIA</sequence>